<name>A0A8S1J7W4_9CHLO</name>
<comment type="caution">
    <text evidence="5">The sequence shown here is derived from an EMBL/GenBank/DDBJ whole genome shotgun (WGS) entry which is preliminary data.</text>
</comment>
<dbReference type="InterPro" id="IPR011429">
    <property type="entry name" value="Cyt_c_Planctomycete-type"/>
</dbReference>
<dbReference type="OrthoDB" id="443247at2759"/>
<proteinExistence type="predicted"/>
<dbReference type="PANTHER" id="PTHR35889:SF3">
    <property type="entry name" value="F-BOX DOMAIN-CONTAINING PROTEIN"/>
    <property type="match status" value="1"/>
</dbReference>
<evidence type="ECO:0000259" key="4">
    <source>
        <dbReference type="Pfam" id="PF07635"/>
    </source>
</evidence>
<evidence type="ECO:0000313" key="6">
    <source>
        <dbReference type="Proteomes" id="UP000708148"/>
    </source>
</evidence>
<feature type="domain" description="Cytochrome C Planctomycete-type" evidence="4">
    <location>
        <begin position="162"/>
        <end position="220"/>
    </location>
</feature>
<evidence type="ECO:0000256" key="1">
    <source>
        <dbReference type="SAM" id="Phobius"/>
    </source>
</evidence>
<evidence type="ECO:0000256" key="2">
    <source>
        <dbReference type="SAM" id="SignalP"/>
    </source>
</evidence>
<feature type="non-terminal residue" evidence="5">
    <location>
        <position position="492"/>
    </location>
</feature>
<keyword evidence="1" id="KW-1133">Transmembrane helix</keyword>
<dbReference type="PANTHER" id="PTHR35889">
    <property type="entry name" value="CYCLOINULO-OLIGOSACCHARIDE FRUCTANOTRANSFERASE-RELATED"/>
    <property type="match status" value="1"/>
</dbReference>
<gene>
    <name evidence="5" type="ORF">OSTQU699_LOCUS7177</name>
</gene>
<keyword evidence="1" id="KW-0472">Membrane</keyword>
<protein>
    <recommendedName>
        <fullName evidence="7">Cytochrome c domain-containing protein</fullName>
    </recommendedName>
</protein>
<dbReference type="Proteomes" id="UP000708148">
    <property type="component" value="Unassembled WGS sequence"/>
</dbReference>
<dbReference type="AlphaFoldDB" id="A0A8S1J7W4"/>
<sequence length="492" mass="54177">MMTLLGLLWSLPVPEALGGHSTLLNWSSLLILVSMFFYLSLSLPLAIGMGLITIGMLACFGPLESVRSGLVWQLSVAVFVLAWIVQFIGHKIEGSAQATSSSWLYRQTIVCCRALVIFGMALTAMLCGPTACSVAQEQSASATPDDIAFFEARIRPVLVRHCYECHSSATAEPGGSLLLDFRGGVLNGGDSGAAVVAGDPDSSLLLEALRFESLEMPPTGRLPDHVIRDFEEWIRRGLPDPRATAPSPTEAAEAAWTVQLEERRSWWSLQPLASVEPPVVADDDWSATPVDRFVLDSLQQSGLTPAPPADAETLLRRMSLILTGLPPEPQRVLEFPQQYAAGPEAALNELVTSLLNSPHFGERFARHWMDVVRYTDTYGYEWDNPARGSWEYRDYLIRAFNEDVGFDQLIREQLAGDLLPEPRISEQEGVNESLIGPMFFHLGEHRHGSSLDFNGIHQDMIDNKIDAFSKAFLGMTVACARCHDHKLDAISQ</sequence>
<feature type="domain" description="DUF1549" evidence="3">
    <location>
        <begin position="289"/>
        <end position="492"/>
    </location>
</feature>
<evidence type="ECO:0000313" key="5">
    <source>
        <dbReference type="EMBL" id="CAD7701820.1"/>
    </source>
</evidence>
<feature type="signal peptide" evidence="2">
    <location>
        <begin position="1"/>
        <end position="18"/>
    </location>
</feature>
<accession>A0A8S1J7W4</accession>
<keyword evidence="1" id="KW-0812">Transmembrane</keyword>
<organism evidence="5 6">
    <name type="scientific">Ostreobium quekettii</name>
    <dbReference type="NCBI Taxonomy" id="121088"/>
    <lineage>
        <taxon>Eukaryota</taxon>
        <taxon>Viridiplantae</taxon>
        <taxon>Chlorophyta</taxon>
        <taxon>core chlorophytes</taxon>
        <taxon>Ulvophyceae</taxon>
        <taxon>TCBD clade</taxon>
        <taxon>Bryopsidales</taxon>
        <taxon>Ostreobineae</taxon>
        <taxon>Ostreobiaceae</taxon>
        <taxon>Ostreobium</taxon>
    </lineage>
</organism>
<feature type="transmembrane region" description="Helical" evidence="1">
    <location>
        <begin position="28"/>
        <end position="58"/>
    </location>
</feature>
<dbReference type="Pfam" id="PF07635">
    <property type="entry name" value="PSCyt1"/>
    <property type="match status" value="1"/>
</dbReference>
<dbReference type="EMBL" id="CAJHUC010001639">
    <property type="protein sequence ID" value="CAD7701820.1"/>
    <property type="molecule type" value="Genomic_DNA"/>
</dbReference>
<evidence type="ECO:0000259" key="3">
    <source>
        <dbReference type="Pfam" id="PF07583"/>
    </source>
</evidence>
<evidence type="ECO:0008006" key="7">
    <source>
        <dbReference type="Google" id="ProtNLM"/>
    </source>
</evidence>
<feature type="transmembrane region" description="Helical" evidence="1">
    <location>
        <begin position="70"/>
        <end position="89"/>
    </location>
</feature>
<keyword evidence="2" id="KW-0732">Signal</keyword>
<keyword evidence="6" id="KW-1185">Reference proteome</keyword>
<feature type="chain" id="PRO_5035858133" description="Cytochrome c domain-containing protein" evidence="2">
    <location>
        <begin position="19"/>
        <end position="492"/>
    </location>
</feature>
<dbReference type="Pfam" id="PF07583">
    <property type="entry name" value="PSCyt2"/>
    <property type="match status" value="1"/>
</dbReference>
<dbReference type="InterPro" id="IPR011444">
    <property type="entry name" value="DUF1549"/>
</dbReference>
<reference evidence="5" key="1">
    <citation type="submission" date="2020-12" db="EMBL/GenBank/DDBJ databases">
        <authorList>
            <person name="Iha C."/>
        </authorList>
    </citation>
    <scope>NUCLEOTIDE SEQUENCE</scope>
</reference>